<evidence type="ECO:0000256" key="2">
    <source>
        <dbReference type="ARBA" id="ARBA00023043"/>
    </source>
</evidence>
<reference evidence="4 5" key="1">
    <citation type="journal article" date="2024" name="bioRxiv">
        <title>A reference genome for Trichogramma kaykai: A tiny desert-dwelling parasitoid wasp with competing sex-ratio distorters.</title>
        <authorList>
            <person name="Culotta J."/>
            <person name="Lindsey A.R."/>
        </authorList>
    </citation>
    <scope>NUCLEOTIDE SEQUENCE [LARGE SCALE GENOMIC DNA]</scope>
    <source>
        <strain evidence="4 5">KSX58</strain>
    </source>
</reference>
<dbReference type="Proteomes" id="UP001627154">
    <property type="component" value="Unassembled WGS sequence"/>
</dbReference>
<dbReference type="PANTHER" id="PTHR24126:SF14">
    <property type="entry name" value="ANK_REP_REGION DOMAIN-CONTAINING PROTEIN"/>
    <property type="match status" value="1"/>
</dbReference>
<comment type="caution">
    <text evidence="4">The sequence shown here is derived from an EMBL/GenBank/DDBJ whole genome shotgun (WGS) entry which is preliminary data.</text>
</comment>
<gene>
    <name evidence="4" type="ORF">TKK_013488</name>
</gene>
<dbReference type="AlphaFoldDB" id="A0ABD2WGK6"/>
<evidence type="ECO:0000313" key="4">
    <source>
        <dbReference type="EMBL" id="KAL3392185.1"/>
    </source>
</evidence>
<keyword evidence="5" id="KW-1185">Reference proteome</keyword>
<feature type="repeat" description="ANK" evidence="3">
    <location>
        <begin position="161"/>
        <end position="193"/>
    </location>
</feature>
<dbReference type="PANTHER" id="PTHR24126">
    <property type="entry name" value="ANKYRIN REPEAT, PH AND SEC7 DOMAIN CONTAINING PROTEIN SECG-RELATED"/>
    <property type="match status" value="1"/>
</dbReference>
<name>A0ABD2WGK6_9HYME</name>
<proteinExistence type="predicted"/>
<dbReference type="EMBL" id="JBJJXI010000107">
    <property type="protein sequence ID" value="KAL3392185.1"/>
    <property type="molecule type" value="Genomic_DNA"/>
</dbReference>
<feature type="repeat" description="ANK" evidence="3">
    <location>
        <begin position="79"/>
        <end position="111"/>
    </location>
</feature>
<dbReference type="InterPro" id="IPR036770">
    <property type="entry name" value="Ankyrin_rpt-contain_sf"/>
</dbReference>
<dbReference type="SMART" id="SM00248">
    <property type="entry name" value="ANK"/>
    <property type="match status" value="4"/>
</dbReference>
<keyword evidence="1" id="KW-0677">Repeat</keyword>
<sequence length="268" mass="30907">MELFDTRDKSNRVFQYLSDSVRWLTPCDKFAEHKRYVGWISNYCDNHGFTYLHGACISGRADSVRHLLSEGVDVNLDTYTCSPLHLAVQYRRKKIVEILLKRGANPNQLDYERSTPLHALARPYLCDCVSASNYCDFIRPANDIVKMLIKKGANVEARNRHGDTPLQTSVSRFDLEVTKALLEHGASLDSLNKDRMFRMDFSSIELKCYALTFNIIEMVKLLKSKGYEMDFLDRLSVVKCWIRARENDIDHLIAEDTGMSLNFFSRVT</sequence>
<dbReference type="PROSITE" id="PS50088">
    <property type="entry name" value="ANK_REPEAT"/>
    <property type="match status" value="3"/>
</dbReference>
<accession>A0ABD2WGK6</accession>
<feature type="repeat" description="ANK" evidence="3">
    <location>
        <begin position="47"/>
        <end position="79"/>
    </location>
</feature>
<organism evidence="4 5">
    <name type="scientific">Trichogramma kaykai</name>
    <dbReference type="NCBI Taxonomy" id="54128"/>
    <lineage>
        <taxon>Eukaryota</taxon>
        <taxon>Metazoa</taxon>
        <taxon>Ecdysozoa</taxon>
        <taxon>Arthropoda</taxon>
        <taxon>Hexapoda</taxon>
        <taxon>Insecta</taxon>
        <taxon>Pterygota</taxon>
        <taxon>Neoptera</taxon>
        <taxon>Endopterygota</taxon>
        <taxon>Hymenoptera</taxon>
        <taxon>Apocrita</taxon>
        <taxon>Proctotrupomorpha</taxon>
        <taxon>Chalcidoidea</taxon>
        <taxon>Trichogrammatidae</taxon>
        <taxon>Trichogramma</taxon>
    </lineage>
</organism>
<keyword evidence="2 3" id="KW-0040">ANK repeat</keyword>
<dbReference type="Pfam" id="PF12796">
    <property type="entry name" value="Ank_2"/>
    <property type="match status" value="2"/>
</dbReference>
<protein>
    <recommendedName>
        <fullName evidence="6">Ankyrin repeat protein</fullName>
    </recommendedName>
</protein>
<evidence type="ECO:0000313" key="5">
    <source>
        <dbReference type="Proteomes" id="UP001627154"/>
    </source>
</evidence>
<dbReference type="SUPFAM" id="SSF48403">
    <property type="entry name" value="Ankyrin repeat"/>
    <property type="match status" value="1"/>
</dbReference>
<evidence type="ECO:0000256" key="3">
    <source>
        <dbReference type="PROSITE-ProRule" id="PRU00023"/>
    </source>
</evidence>
<dbReference type="Gene3D" id="1.25.40.20">
    <property type="entry name" value="Ankyrin repeat-containing domain"/>
    <property type="match status" value="1"/>
</dbReference>
<evidence type="ECO:0008006" key="6">
    <source>
        <dbReference type="Google" id="ProtNLM"/>
    </source>
</evidence>
<dbReference type="PROSITE" id="PS50297">
    <property type="entry name" value="ANK_REP_REGION"/>
    <property type="match status" value="3"/>
</dbReference>
<dbReference type="InterPro" id="IPR002110">
    <property type="entry name" value="Ankyrin_rpt"/>
</dbReference>
<evidence type="ECO:0000256" key="1">
    <source>
        <dbReference type="ARBA" id="ARBA00022737"/>
    </source>
</evidence>